<name>A0A2P2PHJ8_RHIMU</name>
<protein>
    <submittedName>
        <fullName evidence="1">Uncharacterized protein</fullName>
    </submittedName>
</protein>
<proteinExistence type="predicted"/>
<organism evidence="1">
    <name type="scientific">Rhizophora mucronata</name>
    <name type="common">Asiatic mangrove</name>
    <dbReference type="NCBI Taxonomy" id="61149"/>
    <lineage>
        <taxon>Eukaryota</taxon>
        <taxon>Viridiplantae</taxon>
        <taxon>Streptophyta</taxon>
        <taxon>Embryophyta</taxon>
        <taxon>Tracheophyta</taxon>
        <taxon>Spermatophyta</taxon>
        <taxon>Magnoliopsida</taxon>
        <taxon>eudicotyledons</taxon>
        <taxon>Gunneridae</taxon>
        <taxon>Pentapetalae</taxon>
        <taxon>rosids</taxon>
        <taxon>fabids</taxon>
        <taxon>Malpighiales</taxon>
        <taxon>Rhizophoraceae</taxon>
        <taxon>Rhizophora</taxon>
    </lineage>
</organism>
<accession>A0A2P2PHJ8</accession>
<dbReference type="EMBL" id="GGEC01073663">
    <property type="protein sequence ID" value="MBX54147.1"/>
    <property type="molecule type" value="Transcribed_RNA"/>
</dbReference>
<sequence>MLVHSILINVEQSSIFMADILIRVISLIWKCGVALSV</sequence>
<dbReference type="AlphaFoldDB" id="A0A2P2PHJ8"/>
<reference evidence="1" key="1">
    <citation type="submission" date="2018-02" db="EMBL/GenBank/DDBJ databases">
        <title>Rhizophora mucronata_Transcriptome.</title>
        <authorList>
            <person name="Meera S.P."/>
            <person name="Sreeshan A."/>
            <person name="Augustine A."/>
        </authorList>
    </citation>
    <scope>NUCLEOTIDE SEQUENCE</scope>
    <source>
        <tissue evidence="1">Leaf</tissue>
    </source>
</reference>
<evidence type="ECO:0000313" key="1">
    <source>
        <dbReference type="EMBL" id="MBX54147.1"/>
    </source>
</evidence>